<reference evidence="14" key="9">
    <citation type="submission" date="2023-06" db="EMBL/GenBank/DDBJ databases">
        <authorList>
            <consortium name="PulseNet: The National Subtyping Network for Foodborne Disease Surveillance"/>
        </authorList>
    </citation>
    <scope>NUCLEOTIDE SEQUENCE</scope>
    <source>
        <strain evidence="14">PNUSAC035917</strain>
    </source>
</reference>
<evidence type="ECO:0000313" key="12">
    <source>
        <dbReference type="EMBL" id="EDJ6169502.1"/>
    </source>
</evidence>
<evidence type="ECO:0000313" key="25">
    <source>
        <dbReference type="Proteomes" id="UP000358933"/>
    </source>
</evidence>
<evidence type="ECO:0000313" key="23">
    <source>
        <dbReference type="Proteomes" id="UP000335162"/>
    </source>
</evidence>
<evidence type="ECO:0000256" key="2">
    <source>
        <dbReference type="ARBA" id="ARBA00008889"/>
    </source>
</evidence>
<keyword evidence="6" id="KW-0694">RNA-binding</keyword>
<dbReference type="EMBL" id="AANOAG010000001">
    <property type="protein sequence ID" value="EDP7180219.1"/>
    <property type="molecule type" value="Genomic_DNA"/>
</dbReference>
<dbReference type="InterPro" id="IPR001790">
    <property type="entry name" value="Ribosomal_uL10"/>
</dbReference>
<evidence type="ECO:0000313" key="10">
    <source>
        <dbReference type="EMBL" id="EAK8192763.1"/>
    </source>
</evidence>
<evidence type="ECO:0000313" key="22">
    <source>
        <dbReference type="Proteomes" id="UP000312397"/>
    </source>
</evidence>
<evidence type="ECO:0000313" key="14">
    <source>
        <dbReference type="EMBL" id="ELD5187428.1"/>
    </source>
</evidence>
<evidence type="ECO:0000313" key="24">
    <source>
        <dbReference type="Proteomes" id="UP000349590"/>
    </source>
</evidence>
<dbReference type="GO" id="GO:0006412">
    <property type="term" value="P:translation"/>
    <property type="evidence" value="ECO:0007669"/>
    <property type="project" value="UniProtKB-UniRule"/>
</dbReference>
<dbReference type="GO" id="GO:0003735">
    <property type="term" value="F:structural constituent of ribosome"/>
    <property type="evidence" value="ECO:0007669"/>
    <property type="project" value="InterPro"/>
</dbReference>
<dbReference type="PROSITE" id="PS01109">
    <property type="entry name" value="RIBOSOMAL_L10"/>
    <property type="match status" value="1"/>
</dbReference>
<gene>
    <name evidence="6" type="primary">rplJ</name>
    <name evidence="16" type="ORF">A0K99_07350</name>
    <name evidence="15" type="ORF">AJY60_05470</name>
    <name evidence="17" type="ORF">B5Y32_02325</name>
    <name evidence="9" type="ORF">B7A03_01335</name>
    <name evidence="11" type="ORF">BFD99_01565</name>
    <name evidence="8" type="ORF">C1418_03920</name>
    <name evidence="18" type="ORF">C3H42_03850</name>
    <name evidence="10" type="ORF">E7N58_00975</name>
    <name evidence="7" type="ORF">E8P16_02555</name>
    <name evidence="19" type="ORF">FH034_00260</name>
    <name evidence="12" type="ORF">GFF90_07870</name>
    <name evidence="13" type="ORF">GNO00_01290</name>
    <name evidence="14" type="ORF">QQI97_001632</name>
</gene>
<reference evidence="12 29" key="8">
    <citation type="submission" date="2019-10" db="EMBL/GenBank/DDBJ databases">
        <authorList>
            <consortium name="PulseNet: The National Subtyping Network for Foodborne Disease Surveillance"/>
            <person name="Tarr C.L."/>
            <person name="Trees E."/>
            <person name="Katz L.S."/>
            <person name="Carleton-Romer H.A."/>
            <person name="Stroika S."/>
            <person name="Kucerova Z."/>
            <person name="Roache K.F."/>
            <person name="Sabol A.L."/>
            <person name="Besser J."/>
            <person name="Gerner-Smidt P."/>
        </authorList>
    </citation>
    <scope>NUCLEOTIDE SEQUENCE [LARGE SCALE GENOMIC DNA]</scope>
    <source>
        <strain evidence="8 27">PNUSAC003589</strain>
        <strain evidence="7 24">PNUSAC009041</strain>
        <strain evidence="12 29">PNUSAC012955</strain>
        <strain evidence="13 28">PNUSAC013726</strain>
    </source>
</reference>
<dbReference type="EMBL" id="AACNRY010000002">
    <property type="protein sequence ID" value="EAL3734669.1"/>
    <property type="molecule type" value="Genomic_DNA"/>
</dbReference>
<evidence type="ECO:0000313" key="8">
    <source>
        <dbReference type="EMBL" id="EAK3958984.1"/>
    </source>
</evidence>
<dbReference type="Proteomes" id="UP000865592">
    <property type="component" value="Unassembled WGS sequence"/>
</dbReference>
<dbReference type="Proteomes" id="UP000482054">
    <property type="component" value="Unassembled WGS sequence"/>
</dbReference>
<protein>
    <recommendedName>
        <fullName evidence="5 6">Large ribosomal subunit protein uL10</fullName>
    </recommendedName>
</protein>
<reference evidence="17 20" key="3">
    <citation type="submission" date="2017-03" db="EMBL/GenBank/DDBJ databases">
        <title>Characterization of Campylobacter jejuni water isolates.</title>
        <authorList>
            <person name="Nilsson A."/>
            <person name="Skarp A."/>
            <person name="Johansson C."/>
            <person name="Kaden R."/>
            <person name="Engstrand L."/>
            <person name="Rautelin H."/>
        </authorList>
    </citation>
    <scope>NUCLEOTIDE SEQUENCE [LARGE SCALE GENOMIC DNA]</scope>
    <source>
        <strain evidence="17 20">VA12</strain>
    </source>
</reference>
<dbReference type="PANTHER" id="PTHR11560">
    <property type="entry name" value="39S RIBOSOMAL PROTEIN L10, MITOCHONDRIAL"/>
    <property type="match status" value="1"/>
</dbReference>
<dbReference type="Proteomes" id="UP000312397">
    <property type="component" value="Unassembled WGS sequence"/>
</dbReference>
<dbReference type="EMBL" id="AACFWJ010000002">
    <property type="protein sequence ID" value="EAK3958984.1"/>
    <property type="molecule type" value="Genomic_DNA"/>
</dbReference>
<evidence type="ECO:0000313" key="11">
    <source>
        <dbReference type="EMBL" id="EAL3734669.1"/>
    </source>
</evidence>
<dbReference type="Proteomes" id="UP000335162">
    <property type="component" value="Unassembled WGS sequence"/>
</dbReference>
<dbReference type="NCBIfam" id="NF000955">
    <property type="entry name" value="PRK00099.1-1"/>
    <property type="match status" value="1"/>
</dbReference>
<dbReference type="Proteomes" id="UP000392616">
    <property type="component" value="Unassembled WGS sequence"/>
</dbReference>
<dbReference type="EMBL" id="MJVJ01000086">
    <property type="protein sequence ID" value="OEV47110.1"/>
    <property type="molecule type" value="Genomic_DNA"/>
</dbReference>
<evidence type="ECO:0000313" key="19">
    <source>
        <dbReference type="EMBL" id="TNO43726.1"/>
    </source>
</evidence>
<sequence>MTRSEKVEIIAKLEEGFKASEAIVVCNYRGLSTKKLEELRNNARENNVKVQIVKNTLANIALNNSGKTGLVLKDTNIYLWGEDQLSVSKVAAKFEENNDKFEIKTAHIEGEVADVAKVKALAKMPSRNELLAMLLQVWNAPITNFTIGLNALKNKKESE</sequence>
<dbReference type="AlphaFoldDB" id="A0A1E7NYD0"/>
<dbReference type="Proteomes" id="UP000358933">
    <property type="component" value="Unassembled WGS sequence"/>
</dbReference>
<evidence type="ECO:0000313" key="28">
    <source>
        <dbReference type="Proteomes" id="UP000466051"/>
    </source>
</evidence>
<dbReference type="EMBL" id="ABMIIH010000011">
    <property type="protein sequence ID" value="ELD5187428.1"/>
    <property type="molecule type" value="Genomic_DNA"/>
</dbReference>
<evidence type="ECO:0000256" key="5">
    <source>
        <dbReference type="ARBA" id="ARBA00035202"/>
    </source>
</evidence>
<dbReference type="Proteomes" id="UP000194235">
    <property type="component" value="Unassembled WGS sequence"/>
</dbReference>
<dbReference type="EMBL" id="NAAF01000003">
    <property type="protein sequence ID" value="OSY78248.1"/>
    <property type="molecule type" value="Genomic_DNA"/>
</dbReference>
<evidence type="ECO:0000313" key="27">
    <source>
        <dbReference type="Proteomes" id="UP000410873"/>
    </source>
</evidence>
<evidence type="ECO:0000313" key="16">
    <source>
        <dbReference type="EMBL" id="OEY01372.1"/>
    </source>
</evidence>
<dbReference type="EMBL" id="AACHYE010000002">
    <property type="protein sequence ID" value="EAK6412683.1"/>
    <property type="molecule type" value="Genomic_DNA"/>
</dbReference>
<dbReference type="Pfam" id="PF00466">
    <property type="entry name" value="Ribosomal_L10"/>
    <property type="match status" value="1"/>
</dbReference>
<dbReference type="RefSeq" id="WP_002858610.1">
    <property type="nucleotide sequence ID" value="NZ_AACERE020000004.1"/>
</dbReference>
<dbReference type="InterPro" id="IPR047865">
    <property type="entry name" value="Ribosomal_uL10_bac_type"/>
</dbReference>
<evidence type="ECO:0000313" key="9">
    <source>
        <dbReference type="EMBL" id="EAK6412683.1"/>
    </source>
</evidence>
<dbReference type="SUPFAM" id="SSF160369">
    <property type="entry name" value="Ribosomal protein L10-like"/>
    <property type="match status" value="1"/>
</dbReference>
<dbReference type="SMR" id="A0A1E7NYD0"/>
<dbReference type="EMBL" id="AACCII010000002">
    <property type="protein sequence ID" value="EAJ9718333.1"/>
    <property type="molecule type" value="Genomic_DNA"/>
</dbReference>
<comment type="similarity">
    <text evidence="2 6">Belongs to the universal ribosomal protein uL10 family.</text>
</comment>
<dbReference type="Proteomes" id="UP000865560">
    <property type="component" value="Unassembled WGS sequence"/>
</dbReference>
<reference evidence="16 31" key="2">
    <citation type="submission" date="2016-09" db="EMBL/GenBank/DDBJ databases">
        <title>Campylobacter genomics.</title>
        <authorList>
            <person name="Weis A.M."/>
            <person name="Weimer B.C."/>
            <person name="Gilpin B."/>
            <person name="Huang B.C."/>
            <person name="Kong N."/>
        </authorList>
    </citation>
    <scope>NUCLEOTIDE SEQUENCE [LARGE SCALE GENOMIC DNA]</scope>
    <source>
        <strain evidence="16 31">BCW_4735</strain>
    </source>
</reference>
<dbReference type="GO" id="GO:0070180">
    <property type="term" value="F:large ribosomal subunit rRNA binding"/>
    <property type="evidence" value="ECO:0007669"/>
    <property type="project" value="UniProtKB-UniRule"/>
</dbReference>
<comment type="caution">
    <text evidence="16">The sequence shown here is derived from an EMBL/GenBank/DDBJ whole genome shotgun (WGS) entry which is preliminary data.</text>
</comment>
<comment type="function">
    <text evidence="1 6">Forms part of the ribosomal stalk, playing a central role in the interaction of the ribosome with GTP-bound translation factors.</text>
</comment>
<dbReference type="OMA" id="VRDQKQA"/>
<dbReference type="HAMAP" id="MF_00362">
    <property type="entry name" value="Ribosomal_uL10"/>
    <property type="match status" value="1"/>
</dbReference>
<keyword evidence="4 6" id="KW-0687">Ribonucleoprotein</keyword>
<evidence type="ECO:0000256" key="1">
    <source>
        <dbReference type="ARBA" id="ARBA00002633"/>
    </source>
</evidence>
<evidence type="ECO:0000313" key="26">
    <source>
        <dbReference type="Proteomes" id="UP000392616"/>
    </source>
</evidence>
<dbReference type="GO" id="GO:0015934">
    <property type="term" value="C:large ribosomal subunit"/>
    <property type="evidence" value="ECO:0007669"/>
    <property type="project" value="InterPro"/>
</dbReference>
<dbReference type="Proteomes" id="UP000349590">
    <property type="component" value="Unassembled WGS sequence"/>
</dbReference>
<proteinExistence type="inferred from homology"/>
<dbReference type="Gene3D" id="6.10.250.290">
    <property type="match status" value="1"/>
</dbReference>
<evidence type="ECO:0000313" key="17">
    <source>
        <dbReference type="EMBL" id="OSY78248.1"/>
    </source>
</evidence>
<dbReference type="InterPro" id="IPR022973">
    <property type="entry name" value="Ribosomal_uL10_bac"/>
</dbReference>
<evidence type="ECO:0000313" key="13">
    <source>
        <dbReference type="EMBL" id="EDP7180219.1"/>
    </source>
</evidence>
<dbReference type="Proteomes" id="UP000287237">
    <property type="component" value="Unassembled WGS sequence"/>
</dbReference>
<evidence type="ECO:0000313" key="30">
    <source>
        <dbReference type="Proteomes" id="UP000865560"/>
    </source>
</evidence>
<dbReference type="InterPro" id="IPR043141">
    <property type="entry name" value="Ribosomal_uL10-like_sf"/>
</dbReference>
<dbReference type="EMBL" id="MKBD01000027">
    <property type="protein sequence ID" value="OEY01372.1"/>
    <property type="molecule type" value="Genomic_DNA"/>
</dbReference>
<accession>A0A1E7NYD0</accession>
<keyword evidence="3 6" id="KW-0689">Ribosomal protein</keyword>
<keyword evidence="6" id="KW-0699">rRNA-binding</keyword>
<evidence type="ECO:0000313" key="29">
    <source>
        <dbReference type="Proteomes" id="UP000482054"/>
    </source>
</evidence>
<name>A0A1E7NYD0_CAMJU</name>
<evidence type="ECO:0000313" key="21">
    <source>
        <dbReference type="Proteomes" id="UP000287237"/>
    </source>
</evidence>
<evidence type="ECO:0000256" key="6">
    <source>
        <dbReference type="HAMAP-Rule" id="MF_00362"/>
    </source>
</evidence>
<reference evidence="18 21" key="5">
    <citation type="journal article" date="2019" name="Appl. Environ. Microbiol.">
        <title>Population genetics and characterization of Campylobacter jejuni isolates in western jackdaws and game birds in Finland.</title>
        <authorList>
            <person name="Kovanen S."/>
            <person name="Rossi M."/>
            <person name="Pohja-Mykra M."/>
            <person name="Nieminen T."/>
            <person name="Raunio-Saarnisto M."/>
            <person name="Sauvala M."/>
            <person name="Fredriksson-Ahomaa M."/>
            <person name="Hanninen M.L."/>
            <person name="Kivisto R."/>
        </authorList>
    </citation>
    <scope>NUCLEOTIDE SEQUENCE [LARGE SCALE GENOMIC DNA]</scope>
    <source>
        <strain evidence="18 21">CB296</strain>
    </source>
</reference>
<dbReference type="EMBL" id="AACJKW010000001">
    <property type="protein sequence ID" value="EAK8192763.1"/>
    <property type="molecule type" value="Genomic_DNA"/>
</dbReference>
<dbReference type="Gene3D" id="3.30.70.1730">
    <property type="match status" value="1"/>
</dbReference>
<dbReference type="Proteomes" id="UP000410873">
    <property type="component" value="Unassembled WGS sequence"/>
</dbReference>
<evidence type="ECO:0000313" key="15">
    <source>
        <dbReference type="EMBL" id="OEV47110.1"/>
    </source>
</evidence>
<dbReference type="Proteomes" id="UP001183411">
    <property type="component" value="Unassembled WGS sequence"/>
</dbReference>
<dbReference type="InterPro" id="IPR002363">
    <property type="entry name" value="Ribosomal_uL10_CS_bac"/>
</dbReference>
<reference evidence="19 22" key="7">
    <citation type="submission" date="2019-06" db="EMBL/GenBank/DDBJ databases">
        <title>Epidemiology of MDR Campylobacter spp.</title>
        <authorList>
            <person name="Addetia A."/>
            <person name="Greninger A."/>
            <person name="Fang F."/>
        </authorList>
    </citation>
    <scope>NUCLEOTIDE SEQUENCE [LARGE SCALE GENOMIC DNA]</scope>
    <source>
        <strain evidence="19 22">HMC314</strain>
    </source>
</reference>
<dbReference type="EMBL" id="PRCK01000002">
    <property type="protein sequence ID" value="RTJ96566.1"/>
    <property type="molecule type" value="Genomic_DNA"/>
</dbReference>
<reference evidence="23 26" key="4">
    <citation type="submission" date="2018-05" db="EMBL/GenBank/DDBJ databases">
        <authorList>
            <consortium name="NARMS: The National Antimicrobial Resistance Monitoring System"/>
        </authorList>
    </citation>
    <scope>NUCLEOTIDE SEQUENCE [LARGE SCALE GENOMIC DNA]</scope>
    <source>
        <strain evidence="9 26">CVM N62988</strain>
        <strain evidence="11 23">FSIS1607212</strain>
    </source>
</reference>
<evidence type="ECO:0000313" key="18">
    <source>
        <dbReference type="EMBL" id="RTJ96566.1"/>
    </source>
</evidence>
<organism evidence="16 31">
    <name type="scientific">Campylobacter jejuni</name>
    <dbReference type="NCBI Taxonomy" id="197"/>
    <lineage>
        <taxon>Bacteria</taxon>
        <taxon>Pseudomonadati</taxon>
        <taxon>Campylobacterota</taxon>
        <taxon>Epsilonproteobacteria</taxon>
        <taxon>Campylobacterales</taxon>
        <taxon>Campylobacteraceae</taxon>
        <taxon>Campylobacter</taxon>
    </lineage>
</organism>
<evidence type="ECO:0000313" key="20">
    <source>
        <dbReference type="Proteomes" id="UP000194235"/>
    </source>
</evidence>
<evidence type="ECO:0000313" key="31">
    <source>
        <dbReference type="Proteomes" id="UP000865592"/>
    </source>
</evidence>
<dbReference type="Proteomes" id="UP000466051">
    <property type="component" value="Unassembled WGS sequence"/>
</dbReference>
<reference evidence="10 25" key="6">
    <citation type="submission" date="2019-04" db="EMBL/GenBank/DDBJ databases">
        <authorList>
            <person name="Ashton P.M."/>
            <person name="Dallman T."/>
            <person name="Nair S."/>
            <person name="De Pinna E."/>
            <person name="Peters T."/>
            <person name="Grant K."/>
        </authorList>
    </citation>
    <scope>NUCLEOTIDE SEQUENCE [LARGE SCALE GENOMIC DNA]</scope>
    <source>
        <strain evidence="10 25">OXC2299</strain>
    </source>
</reference>
<evidence type="ECO:0000313" key="7">
    <source>
        <dbReference type="EMBL" id="EAJ9718333.1"/>
    </source>
</evidence>
<dbReference type="EMBL" id="AAMOXJ010000015">
    <property type="protein sequence ID" value="EDJ6169502.1"/>
    <property type="molecule type" value="Genomic_DNA"/>
</dbReference>
<evidence type="ECO:0000256" key="3">
    <source>
        <dbReference type="ARBA" id="ARBA00022980"/>
    </source>
</evidence>
<dbReference type="EMBL" id="VEVS01000001">
    <property type="protein sequence ID" value="TNO43726.1"/>
    <property type="molecule type" value="Genomic_DNA"/>
</dbReference>
<comment type="subunit">
    <text evidence="6">Part of the ribosomal stalk of the 50S ribosomal subunit. The N-terminus interacts with L11 and the large rRNA to form the base of the stalk. The C-terminus forms an elongated spine to which L12 dimers bind in a sequential fashion forming a multimeric L10(L12)X complex.</text>
</comment>
<dbReference type="CDD" id="cd05797">
    <property type="entry name" value="Ribosomal_L10"/>
    <property type="match status" value="1"/>
</dbReference>
<evidence type="ECO:0000256" key="4">
    <source>
        <dbReference type="ARBA" id="ARBA00023274"/>
    </source>
</evidence>
<reference evidence="15 30" key="1">
    <citation type="submission" date="2016-09" db="EMBL/GenBank/DDBJ databases">
        <title>Campylobacter from American crows.</title>
        <authorList>
            <person name="Weis A.M."/>
            <person name="Weimer B.C."/>
            <person name="Townsend A.K."/>
            <person name="Taff C."/>
        </authorList>
    </citation>
    <scope>NUCLEOTIDE SEQUENCE [LARGE SCALE GENOMIC DNA]</scope>
    <source>
        <strain evidence="15 30">BCW_3791</strain>
    </source>
</reference>